<name>A0A848H667_9BURK</name>
<organism evidence="1 2">
    <name type="scientific">Ramlibacter agri</name>
    <dbReference type="NCBI Taxonomy" id="2728837"/>
    <lineage>
        <taxon>Bacteria</taxon>
        <taxon>Pseudomonadati</taxon>
        <taxon>Pseudomonadota</taxon>
        <taxon>Betaproteobacteria</taxon>
        <taxon>Burkholderiales</taxon>
        <taxon>Comamonadaceae</taxon>
        <taxon>Ramlibacter</taxon>
    </lineage>
</organism>
<sequence length="49" mass="5867">MKIISLLHVVVAQAFYRWAMSEISPTHPDVPNIVRRQQELAEKYRRMWA</sequence>
<dbReference type="RefSeq" id="WP_169419104.1">
    <property type="nucleotide sequence ID" value="NZ_JABBFX010000001.1"/>
</dbReference>
<reference evidence="1 2" key="1">
    <citation type="submission" date="2020-04" db="EMBL/GenBank/DDBJ databases">
        <title>Ramlibacter sp. G-1-2-2 isolated from soil.</title>
        <authorList>
            <person name="Dahal R.H."/>
        </authorList>
    </citation>
    <scope>NUCLEOTIDE SEQUENCE [LARGE SCALE GENOMIC DNA]</scope>
    <source>
        <strain evidence="1 2">G-1-2-2</strain>
    </source>
</reference>
<protein>
    <submittedName>
        <fullName evidence="1">Uncharacterized protein</fullName>
    </submittedName>
</protein>
<accession>A0A848H667</accession>
<evidence type="ECO:0000313" key="1">
    <source>
        <dbReference type="EMBL" id="NML45009.1"/>
    </source>
</evidence>
<gene>
    <name evidence="1" type="ORF">HHL11_14720</name>
</gene>
<comment type="caution">
    <text evidence="1">The sequence shown here is derived from an EMBL/GenBank/DDBJ whole genome shotgun (WGS) entry which is preliminary data.</text>
</comment>
<proteinExistence type="predicted"/>
<dbReference type="EMBL" id="JABBFX010000001">
    <property type="protein sequence ID" value="NML45009.1"/>
    <property type="molecule type" value="Genomic_DNA"/>
</dbReference>
<evidence type="ECO:0000313" key="2">
    <source>
        <dbReference type="Proteomes" id="UP000541185"/>
    </source>
</evidence>
<dbReference type="Proteomes" id="UP000541185">
    <property type="component" value="Unassembled WGS sequence"/>
</dbReference>
<keyword evidence="2" id="KW-1185">Reference proteome</keyword>
<dbReference type="AlphaFoldDB" id="A0A848H667"/>